<sequence length="179" mass="19801">MDGYALSCSHFEGISAMIAIPFDTQECCRISDGPWDPGTPGQVPWQGAPSRQAGVRDLKMELKTEYRGHPGRTECIPLALRIVDWARCGDSVQALDKSNRPLCMLHGIRVLGYVFLTTATPGLFSSLALRRLDAYPLPASNQYPENPKPRSGFGSVSRMVFIRLASIHCRARHASMPRE</sequence>
<evidence type="ECO:0000313" key="1">
    <source>
        <dbReference type="EMBL" id="VFK42595.1"/>
    </source>
</evidence>
<proteinExistence type="predicted"/>
<gene>
    <name evidence="1" type="ORF">BECKTC1821E_GA0114239_10206</name>
</gene>
<reference evidence="1" key="1">
    <citation type="submission" date="2019-02" db="EMBL/GenBank/DDBJ databases">
        <authorList>
            <person name="Gruber-Vodicka R. H."/>
            <person name="Seah K. B. B."/>
        </authorList>
    </citation>
    <scope>NUCLEOTIDE SEQUENCE</scope>
    <source>
        <strain evidence="1">BECK_BZ125</strain>
    </source>
</reference>
<dbReference type="EMBL" id="CAADFT010000020">
    <property type="protein sequence ID" value="VFK42595.1"/>
    <property type="molecule type" value="Genomic_DNA"/>
</dbReference>
<accession>A0A450YM44</accession>
<organism evidence="1">
    <name type="scientific">Candidatus Kentrum sp. TC</name>
    <dbReference type="NCBI Taxonomy" id="2126339"/>
    <lineage>
        <taxon>Bacteria</taxon>
        <taxon>Pseudomonadati</taxon>
        <taxon>Pseudomonadota</taxon>
        <taxon>Gammaproteobacteria</taxon>
        <taxon>Candidatus Kentrum</taxon>
    </lineage>
</organism>
<name>A0A450YM44_9GAMM</name>
<protein>
    <submittedName>
        <fullName evidence="1">Uncharacterized protein</fullName>
    </submittedName>
</protein>
<dbReference type="AlphaFoldDB" id="A0A450YM44"/>